<dbReference type="PROSITE" id="PS51186">
    <property type="entry name" value="GNAT"/>
    <property type="match status" value="1"/>
</dbReference>
<dbReference type="GO" id="GO:0016747">
    <property type="term" value="F:acyltransferase activity, transferring groups other than amino-acyl groups"/>
    <property type="evidence" value="ECO:0007669"/>
    <property type="project" value="InterPro"/>
</dbReference>
<gene>
    <name evidence="2" type="ORF">PtoMrB4_09930</name>
</gene>
<dbReference type="AlphaFoldDB" id="A0A679G956"/>
<feature type="domain" description="N-acetyltransferase" evidence="1">
    <location>
        <begin position="11"/>
        <end position="170"/>
    </location>
</feature>
<dbReference type="KEGG" id="poj:PtoMrB4_09930"/>
<reference evidence="2 3" key="1">
    <citation type="journal article" date="2020" name="Microbiol. Resour. Announc.">
        <title>Complete genome sequence of Pseudomonas otitidis strain MrB4, isolated from Lake Biwa in Japan.</title>
        <authorList>
            <person name="Miyazaki K."/>
            <person name="Hase E."/>
            <person name="Maruya T."/>
        </authorList>
    </citation>
    <scope>NUCLEOTIDE SEQUENCE [LARGE SCALE GENOMIC DNA]</scope>
    <source>
        <strain evidence="2 3">MrB4</strain>
    </source>
</reference>
<dbReference type="GeneID" id="57396205"/>
<dbReference type="InterPro" id="IPR051531">
    <property type="entry name" value="N-acetyltransferase"/>
</dbReference>
<proteinExistence type="predicted"/>
<organism evidence="2 3">
    <name type="scientific">Metapseudomonas otitidis</name>
    <dbReference type="NCBI Taxonomy" id="319939"/>
    <lineage>
        <taxon>Bacteria</taxon>
        <taxon>Pseudomonadati</taxon>
        <taxon>Pseudomonadota</taxon>
        <taxon>Gammaproteobacteria</taxon>
        <taxon>Pseudomonadales</taxon>
        <taxon>Pseudomonadaceae</taxon>
        <taxon>Metapseudomonas</taxon>
    </lineage>
</organism>
<dbReference type="SUPFAM" id="SSF55729">
    <property type="entry name" value="Acyl-CoA N-acyltransferases (Nat)"/>
    <property type="match status" value="1"/>
</dbReference>
<evidence type="ECO:0000313" key="3">
    <source>
        <dbReference type="Proteomes" id="UP000501237"/>
    </source>
</evidence>
<accession>A0A679G956</accession>
<evidence type="ECO:0000313" key="2">
    <source>
        <dbReference type="EMBL" id="BCA27016.1"/>
    </source>
</evidence>
<keyword evidence="2" id="KW-0808">Transferase</keyword>
<dbReference type="Gene3D" id="3.40.630.30">
    <property type="match status" value="1"/>
</dbReference>
<protein>
    <submittedName>
        <fullName evidence="2">N-acetyltransferase</fullName>
    </submittedName>
</protein>
<dbReference type="RefSeq" id="WP_172432675.1">
    <property type="nucleotide sequence ID" value="NZ_AP022642.1"/>
</dbReference>
<dbReference type="InterPro" id="IPR016181">
    <property type="entry name" value="Acyl_CoA_acyltransferase"/>
</dbReference>
<name>A0A679G956_9GAMM</name>
<sequence>MPAPELLTPRLRLRPWRDDDAPAFAALNADPAVMRHFPACLDRTESDALAARLGEHVEAHGFGHWVVEQRSDGAFAGMLALLHVGFEAPFTPAVEIGWRLLPRFWGQGLAGEAAGAVLDFAFATLGLEEVVAFTVAANQPSWTLMQRLGMCRDEAGDFEHPRLPEGHPLRRHVLYRISQADWAARR</sequence>
<dbReference type="PANTHER" id="PTHR43792">
    <property type="entry name" value="GNAT FAMILY, PUTATIVE (AFU_ORTHOLOGUE AFUA_3G00765)-RELATED-RELATED"/>
    <property type="match status" value="1"/>
</dbReference>
<dbReference type="InterPro" id="IPR000182">
    <property type="entry name" value="GNAT_dom"/>
</dbReference>
<dbReference type="Pfam" id="PF13302">
    <property type="entry name" value="Acetyltransf_3"/>
    <property type="match status" value="1"/>
</dbReference>
<dbReference type="Proteomes" id="UP000501237">
    <property type="component" value="Chromosome"/>
</dbReference>
<dbReference type="EMBL" id="AP022642">
    <property type="protein sequence ID" value="BCA27016.1"/>
    <property type="molecule type" value="Genomic_DNA"/>
</dbReference>
<evidence type="ECO:0000259" key="1">
    <source>
        <dbReference type="PROSITE" id="PS51186"/>
    </source>
</evidence>
<dbReference type="PANTHER" id="PTHR43792:SF1">
    <property type="entry name" value="N-ACETYLTRANSFERASE DOMAIN-CONTAINING PROTEIN"/>
    <property type="match status" value="1"/>
</dbReference>